<dbReference type="EMBL" id="JBEPNW010000002">
    <property type="protein sequence ID" value="MET3865473.1"/>
    <property type="molecule type" value="Genomic_DNA"/>
</dbReference>
<dbReference type="Proteomes" id="UP001549119">
    <property type="component" value="Unassembled WGS sequence"/>
</dbReference>
<evidence type="ECO:0000313" key="2">
    <source>
        <dbReference type="Proteomes" id="UP001549119"/>
    </source>
</evidence>
<protein>
    <submittedName>
        <fullName evidence="1">Uncharacterized protein</fullName>
    </submittedName>
</protein>
<organism evidence="1 2">
    <name type="scientific">Methylobacterium radiotolerans</name>
    <dbReference type="NCBI Taxonomy" id="31998"/>
    <lineage>
        <taxon>Bacteria</taxon>
        <taxon>Pseudomonadati</taxon>
        <taxon>Pseudomonadota</taxon>
        <taxon>Alphaproteobacteria</taxon>
        <taxon>Hyphomicrobiales</taxon>
        <taxon>Methylobacteriaceae</taxon>
        <taxon>Methylobacterium</taxon>
    </lineage>
</organism>
<gene>
    <name evidence="1" type="ORF">ABIC20_002782</name>
</gene>
<evidence type="ECO:0000313" key="1">
    <source>
        <dbReference type="EMBL" id="MET3865473.1"/>
    </source>
</evidence>
<reference evidence="1 2" key="1">
    <citation type="submission" date="2024-06" db="EMBL/GenBank/DDBJ databases">
        <title>Genomics of switchgrass bacterial isolates.</title>
        <authorList>
            <person name="Shade A."/>
        </authorList>
    </citation>
    <scope>NUCLEOTIDE SEQUENCE [LARGE SCALE GENOMIC DNA]</scope>
    <source>
        <strain evidence="1 2">PvP084</strain>
    </source>
</reference>
<sequence>MPDFNNPGAKLLQHLGLQPWQAMAVQDRADNPKLIRVFVLDPNLDLGPLMAIHHWQNADVIFERSSPIALHA</sequence>
<dbReference type="RefSeq" id="WP_209650865.1">
    <property type="nucleotide sequence ID" value="NZ_JBEPNV010000001.1"/>
</dbReference>
<keyword evidence="2" id="KW-1185">Reference proteome</keyword>
<proteinExistence type="predicted"/>
<comment type="caution">
    <text evidence="1">The sequence shown here is derived from an EMBL/GenBank/DDBJ whole genome shotgun (WGS) entry which is preliminary data.</text>
</comment>
<accession>A0ABV2NG97</accession>
<name>A0ABV2NG97_9HYPH</name>